<gene>
    <name evidence="2" type="ORF">HNY73_021582</name>
</gene>
<dbReference type="Proteomes" id="UP000807504">
    <property type="component" value="Unassembled WGS sequence"/>
</dbReference>
<evidence type="ECO:0000313" key="3">
    <source>
        <dbReference type="Proteomes" id="UP000807504"/>
    </source>
</evidence>
<comment type="caution">
    <text evidence="2">The sequence shown here is derived from an EMBL/GenBank/DDBJ whole genome shotgun (WGS) entry which is preliminary data.</text>
</comment>
<evidence type="ECO:0000313" key="2">
    <source>
        <dbReference type="EMBL" id="KAF8763394.1"/>
    </source>
</evidence>
<dbReference type="EMBL" id="JABXBU010002231">
    <property type="protein sequence ID" value="KAF8763394.1"/>
    <property type="molecule type" value="Genomic_DNA"/>
</dbReference>
<organism evidence="2 3">
    <name type="scientific">Argiope bruennichi</name>
    <name type="common">Wasp spider</name>
    <name type="synonym">Aranea bruennichi</name>
    <dbReference type="NCBI Taxonomy" id="94029"/>
    <lineage>
        <taxon>Eukaryota</taxon>
        <taxon>Metazoa</taxon>
        <taxon>Ecdysozoa</taxon>
        <taxon>Arthropoda</taxon>
        <taxon>Chelicerata</taxon>
        <taxon>Arachnida</taxon>
        <taxon>Araneae</taxon>
        <taxon>Araneomorphae</taxon>
        <taxon>Entelegynae</taxon>
        <taxon>Araneoidea</taxon>
        <taxon>Araneidae</taxon>
        <taxon>Argiope</taxon>
    </lineage>
</organism>
<reference evidence="2" key="1">
    <citation type="journal article" date="2020" name="bioRxiv">
        <title>Chromosome-level reference genome of the European wasp spider Argiope bruennichi: a resource for studies on range expansion and evolutionary adaptation.</title>
        <authorList>
            <person name="Sheffer M.M."/>
            <person name="Hoppe A."/>
            <person name="Krehenwinkel H."/>
            <person name="Uhl G."/>
            <person name="Kuss A.W."/>
            <person name="Jensen L."/>
            <person name="Jensen C."/>
            <person name="Gillespie R.G."/>
            <person name="Hoff K.J."/>
            <person name="Prost S."/>
        </authorList>
    </citation>
    <scope>NUCLEOTIDE SEQUENCE</scope>
</reference>
<keyword evidence="1" id="KW-1133">Transmembrane helix</keyword>
<name>A0A8T0E277_ARGBR</name>
<reference evidence="2" key="2">
    <citation type="submission" date="2020-06" db="EMBL/GenBank/DDBJ databases">
        <authorList>
            <person name="Sheffer M."/>
        </authorList>
    </citation>
    <scope>NUCLEOTIDE SEQUENCE</scope>
</reference>
<feature type="transmembrane region" description="Helical" evidence="1">
    <location>
        <begin position="13"/>
        <end position="32"/>
    </location>
</feature>
<protein>
    <submittedName>
        <fullName evidence="2">Uncharacterized protein</fullName>
    </submittedName>
</protein>
<keyword evidence="1" id="KW-0472">Membrane</keyword>
<keyword evidence="3" id="KW-1185">Reference proteome</keyword>
<dbReference type="AlphaFoldDB" id="A0A8T0E277"/>
<keyword evidence="1" id="KW-0812">Transmembrane</keyword>
<accession>A0A8T0E277</accession>
<sequence>MGKVPRYNDKKDASMNIVTMLSQAVIPVFSLWDMEQKALMEKVYDKRLTEALKDVNEERQITNQWKRKAQKCGTELQHLRLMLEKQMARNGDLEKK</sequence>
<evidence type="ECO:0000256" key="1">
    <source>
        <dbReference type="SAM" id="Phobius"/>
    </source>
</evidence>
<proteinExistence type="predicted"/>